<keyword evidence="3" id="KW-1003">Cell membrane</keyword>
<evidence type="ECO:0000256" key="7">
    <source>
        <dbReference type="ARBA" id="ARBA00022837"/>
    </source>
</evidence>
<keyword evidence="7 12" id="KW-0106">Calcium</keyword>
<keyword evidence="4 13" id="KW-0812">Transmembrane</keyword>
<dbReference type="PROSITE" id="PS50268">
    <property type="entry name" value="CADHERIN_2"/>
    <property type="match status" value="6"/>
</dbReference>
<evidence type="ECO:0000256" key="6">
    <source>
        <dbReference type="ARBA" id="ARBA00022737"/>
    </source>
</evidence>
<feature type="domain" description="Cadherin" evidence="14">
    <location>
        <begin position="244"/>
        <end position="348"/>
    </location>
</feature>
<evidence type="ECO:0000313" key="16">
    <source>
        <dbReference type="Proteomes" id="UP000694389"/>
    </source>
</evidence>
<dbReference type="PANTHER" id="PTHR24028:SF296">
    <property type="entry name" value="PROTOCADHERIN 1 GAMMA 11 PRECURSOR-RELATED"/>
    <property type="match status" value="1"/>
</dbReference>
<evidence type="ECO:0000256" key="9">
    <source>
        <dbReference type="ARBA" id="ARBA00022989"/>
    </source>
</evidence>
<dbReference type="FunFam" id="2.60.40.60:FF:000129">
    <property type="entry name" value="protocadherin alpha-C2 isoform X1"/>
    <property type="match status" value="1"/>
</dbReference>
<comment type="subcellular location">
    <subcellularLocation>
        <location evidence="2">Cell membrane</location>
        <topology evidence="2">Single-pass type I membrane protein</topology>
    </subcellularLocation>
</comment>
<evidence type="ECO:0000259" key="14">
    <source>
        <dbReference type="PROSITE" id="PS50268"/>
    </source>
</evidence>
<keyword evidence="9 13" id="KW-1133">Transmembrane helix</keyword>
<accession>A0A8P4K0E9</accession>
<keyword evidence="6" id="KW-0677">Repeat</keyword>
<sequence length="872" mass="97162">MSKTLPHCPLPYHREFASSFLPFYLNMVSGHIRYSIPEEMKKGSLIGNVAQDLGLDLKRLRSGRARIVTGESIQYTELKTDKGILVVKERIDREQLCGDITPCSFSFEVILENPMELHQITVEITDINDHSPTFKRDKIHFEISEIANSGARFSLTSAEDPDVGVNGLREYFLTENDNFVLKQNSNADGKKYAEMVLQKPLDRETNPSLSLKLIAVDGGTPQRSGTVNIDITVLDANDNAPVFNQSVYKATVLENSPRDTYVTTVNASDADFGSNSVITYYFSDLNSGLSDLFMIDETTGVILITGSVDFEKDKKYELRIDAKDQGGLTDSSKVIIEVTDVNDNAPIISVMSFTSPVSEDSPSGTTIGIINVKDLDSGDNGQVNCKIEQNAPFKIKSNLRNYYTLVTDTVLDRESVSEYNITVVATDAGRPPLYTKRTFHLKVSDVNDNAPVFSQGVYNAFITENNSPGVSVLMLRARDPDENQNARISYILEDANIGGSPVSEYVSVNAESGVVHVVRSFDYEQIKQLVFVVKAQDGGSPPLSSNVSVKIMIQDQNDNPPQVLYPVQTGGSLVAEMVPRSADVGYLVTKVVAVDVDSGQNAWLSYKLQKATDRALFEVGLQNGEIRTIRQVTDKDPVKQRLTVIVEDNGQPSRSATVIVNVAVADSFPEVLSEFTDFTHDKEYNDNLTFYLVLALAVVSFLFITCLVVIISVKIYRWRQSRVLYHSNLPVIPYYPPRYSDTLGTGTLQHVYNYEVCRTTDSRKSDMKCMQPMSQSLVSVDGAETDTSQVDHLCVVFGRHIHYYADHLDLNNLIIGSGINSFARFFFLQILFPFLIVSLFSDIFQETTMFSIRKQTVRFPGKFILSLFSFLI</sequence>
<evidence type="ECO:0000256" key="13">
    <source>
        <dbReference type="SAM" id="Phobius"/>
    </source>
</evidence>
<dbReference type="Ensembl" id="ENSDLAT00005071938.1">
    <property type="protein sequence ID" value="ENSDLAP00005065680.1"/>
    <property type="gene ID" value="ENSDLAG00005027666.1"/>
</dbReference>
<organism evidence="15 16">
    <name type="scientific">Dicentrarchus labrax</name>
    <name type="common">European seabass</name>
    <name type="synonym">Morone labrax</name>
    <dbReference type="NCBI Taxonomy" id="13489"/>
    <lineage>
        <taxon>Eukaryota</taxon>
        <taxon>Metazoa</taxon>
        <taxon>Chordata</taxon>
        <taxon>Craniata</taxon>
        <taxon>Vertebrata</taxon>
        <taxon>Euteleostomi</taxon>
        <taxon>Actinopterygii</taxon>
        <taxon>Neopterygii</taxon>
        <taxon>Teleostei</taxon>
        <taxon>Neoteleostei</taxon>
        <taxon>Acanthomorphata</taxon>
        <taxon>Eupercaria</taxon>
        <taxon>Moronidae</taxon>
        <taxon>Dicentrarchus</taxon>
    </lineage>
</organism>
<evidence type="ECO:0000256" key="12">
    <source>
        <dbReference type="PROSITE-ProRule" id="PRU00043"/>
    </source>
</evidence>
<evidence type="ECO:0000256" key="2">
    <source>
        <dbReference type="ARBA" id="ARBA00004251"/>
    </source>
</evidence>
<dbReference type="PROSITE" id="PS00232">
    <property type="entry name" value="CADHERIN_1"/>
    <property type="match status" value="2"/>
</dbReference>
<dbReference type="Pfam" id="PF16492">
    <property type="entry name" value="Cadherin_C_2"/>
    <property type="match status" value="1"/>
</dbReference>
<feature type="domain" description="Cadherin" evidence="14">
    <location>
        <begin position="578"/>
        <end position="675"/>
    </location>
</feature>
<dbReference type="Proteomes" id="UP000694389">
    <property type="component" value="Unassembled WGS sequence"/>
</dbReference>
<evidence type="ECO:0000256" key="3">
    <source>
        <dbReference type="ARBA" id="ARBA00022475"/>
    </source>
</evidence>
<evidence type="ECO:0000313" key="15">
    <source>
        <dbReference type="Ensembl" id="ENSDLAP00005065680.1"/>
    </source>
</evidence>
<dbReference type="FunFam" id="2.60.40.60:FF:000007">
    <property type="entry name" value="Protocadherin alpha 2"/>
    <property type="match status" value="1"/>
</dbReference>
<dbReference type="InterPro" id="IPR002126">
    <property type="entry name" value="Cadherin-like_dom"/>
</dbReference>
<dbReference type="Pfam" id="PF00028">
    <property type="entry name" value="Cadherin"/>
    <property type="match status" value="5"/>
</dbReference>
<keyword evidence="16" id="KW-1185">Reference proteome</keyword>
<evidence type="ECO:0000256" key="4">
    <source>
        <dbReference type="ARBA" id="ARBA00022692"/>
    </source>
</evidence>
<feature type="domain" description="Cadherin" evidence="14">
    <location>
        <begin position="135"/>
        <end position="243"/>
    </location>
</feature>
<keyword evidence="10 13" id="KW-0472">Membrane</keyword>
<dbReference type="InterPro" id="IPR032455">
    <property type="entry name" value="Cadherin_C"/>
</dbReference>
<dbReference type="PANTHER" id="PTHR24028">
    <property type="entry name" value="CADHERIN-87A"/>
    <property type="match status" value="1"/>
</dbReference>
<evidence type="ECO:0000256" key="5">
    <source>
        <dbReference type="ARBA" id="ARBA00022729"/>
    </source>
</evidence>
<dbReference type="InterPro" id="IPR013164">
    <property type="entry name" value="Cadherin_N"/>
</dbReference>
<dbReference type="PRINTS" id="PR00205">
    <property type="entry name" value="CADHERIN"/>
</dbReference>
<dbReference type="Gene3D" id="2.60.40.60">
    <property type="entry name" value="Cadherins"/>
    <property type="match status" value="6"/>
</dbReference>
<dbReference type="GO" id="GO:0005509">
    <property type="term" value="F:calcium ion binding"/>
    <property type="evidence" value="ECO:0007669"/>
    <property type="project" value="UniProtKB-UniRule"/>
</dbReference>
<dbReference type="InterPro" id="IPR015919">
    <property type="entry name" value="Cadherin-like_sf"/>
</dbReference>
<feature type="domain" description="Cadherin" evidence="14">
    <location>
        <begin position="349"/>
        <end position="453"/>
    </location>
</feature>
<dbReference type="CDD" id="cd11304">
    <property type="entry name" value="Cadherin_repeat"/>
    <property type="match status" value="6"/>
</dbReference>
<reference evidence="15" key="1">
    <citation type="submission" date="2025-08" db="UniProtKB">
        <authorList>
            <consortium name="Ensembl"/>
        </authorList>
    </citation>
    <scope>IDENTIFICATION</scope>
</reference>
<name>A0A8P4K0E9_DICLA</name>
<keyword evidence="8" id="KW-0130">Cell adhesion</keyword>
<dbReference type="FunFam" id="2.60.40.60:FF:000002">
    <property type="entry name" value="Protocadherin alpha 2"/>
    <property type="match status" value="1"/>
</dbReference>
<evidence type="ECO:0000256" key="11">
    <source>
        <dbReference type="ARBA" id="ARBA00023180"/>
    </source>
</evidence>
<comment type="function">
    <text evidence="1">Potential calcium-dependent cell-adhesion protein. May be involved in the establishment and maintenance of specific neuronal connections in the brain.</text>
</comment>
<protein>
    <recommendedName>
        <fullName evidence="14">Cadherin domain-containing protein</fullName>
    </recommendedName>
</protein>
<dbReference type="GO" id="GO:0007156">
    <property type="term" value="P:homophilic cell adhesion via plasma membrane adhesion molecules"/>
    <property type="evidence" value="ECO:0007669"/>
    <property type="project" value="InterPro"/>
</dbReference>
<dbReference type="GeneTree" id="ENSGT00940000165759"/>
<evidence type="ECO:0000256" key="8">
    <source>
        <dbReference type="ARBA" id="ARBA00022889"/>
    </source>
</evidence>
<proteinExistence type="predicted"/>
<evidence type="ECO:0000256" key="10">
    <source>
        <dbReference type="ARBA" id="ARBA00023136"/>
    </source>
</evidence>
<feature type="domain" description="Cadherin" evidence="14">
    <location>
        <begin position="78"/>
        <end position="134"/>
    </location>
</feature>
<feature type="transmembrane region" description="Helical" evidence="13">
    <location>
        <begin position="688"/>
        <end position="713"/>
    </location>
</feature>
<dbReference type="GO" id="GO:0009653">
    <property type="term" value="P:anatomical structure morphogenesis"/>
    <property type="evidence" value="ECO:0007669"/>
    <property type="project" value="UniProtKB-ARBA"/>
</dbReference>
<keyword evidence="11" id="KW-0325">Glycoprotein</keyword>
<dbReference type="FunFam" id="2.60.40.60:FF:000004">
    <property type="entry name" value="Protocadherin 1 gamma 2"/>
    <property type="match status" value="1"/>
</dbReference>
<keyword evidence="5" id="KW-0732">Signal</keyword>
<reference evidence="15" key="2">
    <citation type="submission" date="2025-09" db="UniProtKB">
        <authorList>
            <consortium name="Ensembl"/>
        </authorList>
    </citation>
    <scope>IDENTIFICATION</scope>
</reference>
<dbReference type="SUPFAM" id="SSF49313">
    <property type="entry name" value="Cadherin-like"/>
    <property type="match status" value="6"/>
</dbReference>
<dbReference type="Pfam" id="PF08266">
    <property type="entry name" value="Cadherin_2"/>
    <property type="match status" value="1"/>
</dbReference>
<feature type="transmembrane region" description="Helical" evidence="13">
    <location>
        <begin position="825"/>
        <end position="844"/>
    </location>
</feature>
<dbReference type="GO" id="GO:0005886">
    <property type="term" value="C:plasma membrane"/>
    <property type="evidence" value="ECO:0007669"/>
    <property type="project" value="UniProtKB-SubCell"/>
</dbReference>
<evidence type="ECO:0000256" key="1">
    <source>
        <dbReference type="ARBA" id="ARBA00003436"/>
    </source>
</evidence>
<dbReference type="FunFam" id="2.60.40.60:FF:000006">
    <property type="entry name" value="Protocadherin alpha 2"/>
    <property type="match status" value="1"/>
</dbReference>
<dbReference type="InterPro" id="IPR050174">
    <property type="entry name" value="Protocadherin/Cadherin-CA"/>
</dbReference>
<dbReference type="SMART" id="SM00112">
    <property type="entry name" value="CA"/>
    <property type="match status" value="6"/>
</dbReference>
<feature type="domain" description="Cadherin" evidence="14">
    <location>
        <begin position="454"/>
        <end position="563"/>
    </location>
</feature>
<dbReference type="FunFam" id="2.60.40.60:FF:000001">
    <property type="entry name" value="Protocadherin alpha 2"/>
    <property type="match status" value="1"/>
</dbReference>
<dbReference type="AlphaFoldDB" id="A0A8P4K0E9"/>
<dbReference type="InterPro" id="IPR020894">
    <property type="entry name" value="Cadherin_CS"/>
</dbReference>